<organism evidence="1 2">
    <name type="scientific">Thiorhodovibrio winogradskyi</name>
    <dbReference type="NCBI Taxonomy" id="77007"/>
    <lineage>
        <taxon>Bacteria</taxon>
        <taxon>Pseudomonadati</taxon>
        <taxon>Pseudomonadota</taxon>
        <taxon>Gammaproteobacteria</taxon>
        <taxon>Chromatiales</taxon>
        <taxon>Chromatiaceae</taxon>
        <taxon>Thiorhodovibrio</taxon>
    </lineage>
</organism>
<reference evidence="1 2" key="1">
    <citation type="journal article" date="2023" name="Microorganisms">
        <title>Thiorhodovibrio frisius and Trv. litoralis spp. nov., Two Novel Members from a Clade of Fastidious Purple Sulfur Bacteria That Exhibit Unique Red-Shifted Light-Harvesting Capabilities.</title>
        <authorList>
            <person name="Methner A."/>
            <person name="Kuzyk S.B."/>
            <person name="Petersen J."/>
            <person name="Bauer S."/>
            <person name="Brinkmann H."/>
            <person name="Sichau K."/>
            <person name="Wanner G."/>
            <person name="Wolf J."/>
            <person name="Neumann-Schaal M."/>
            <person name="Henke P."/>
            <person name="Tank M."/>
            <person name="Sproer C."/>
            <person name="Bunk B."/>
            <person name="Overmann J."/>
        </authorList>
    </citation>
    <scope>NUCLEOTIDE SEQUENCE [LARGE SCALE GENOMIC DNA]</scope>
    <source>
        <strain evidence="1 2">DSM 6702</strain>
    </source>
</reference>
<protein>
    <recommendedName>
        <fullName evidence="3">Post-SET domain-containing protein</fullName>
    </recommendedName>
</protein>
<evidence type="ECO:0000313" key="2">
    <source>
        <dbReference type="Proteomes" id="UP001432180"/>
    </source>
</evidence>
<sequence length="33" mass="3681">MAKRSCGSDFCSGRLRHTGANVQEEARLELFPN</sequence>
<gene>
    <name evidence="1" type="ORF">Thiowin_05065</name>
</gene>
<keyword evidence="2" id="KW-1185">Reference proteome</keyword>
<accession>A0ABZ0SFU0</accession>
<evidence type="ECO:0000313" key="1">
    <source>
        <dbReference type="EMBL" id="WPL19910.1"/>
    </source>
</evidence>
<name>A0ABZ0SFU0_9GAMM</name>
<evidence type="ECO:0008006" key="3">
    <source>
        <dbReference type="Google" id="ProtNLM"/>
    </source>
</evidence>
<dbReference type="Proteomes" id="UP001432180">
    <property type="component" value="Chromosome"/>
</dbReference>
<proteinExistence type="predicted"/>
<dbReference type="EMBL" id="CP121472">
    <property type="protein sequence ID" value="WPL19910.1"/>
    <property type="molecule type" value="Genomic_DNA"/>
</dbReference>